<feature type="region of interest" description="Disordered" evidence="21">
    <location>
        <begin position="1331"/>
        <end position="1356"/>
    </location>
</feature>
<evidence type="ECO:0000256" key="17">
    <source>
        <dbReference type="ARBA" id="ARBA00048679"/>
    </source>
</evidence>
<dbReference type="PROSITE" id="PS00107">
    <property type="entry name" value="PROTEIN_KINASE_ATP"/>
    <property type="match status" value="1"/>
</dbReference>
<proteinExistence type="inferred from homology"/>
<dbReference type="Pfam" id="PF00023">
    <property type="entry name" value="Ank"/>
    <property type="match status" value="1"/>
</dbReference>
<feature type="compositionally biased region" description="Low complexity" evidence="21">
    <location>
        <begin position="1331"/>
        <end position="1347"/>
    </location>
</feature>
<dbReference type="Gene3D" id="1.10.510.10">
    <property type="entry name" value="Transferase(Phosphotransferase) domain 1"/>
    <property type="match status" value="1"/>
</dbReference>
<dbReference type="PANTHER" id="PTHR24342:SF17">
    <property type="entry name" value="DEATH-ASSOCIATED PROTEIN KINASE 1"/>
    <property type="match status" value="1"/>
</dbReference>
<dbReference type="InterPro" id="IPR000169">
    <property type="entry name" value="Pept_cys_AS"/>
</dbReference>
<comment type="caution">
    <text evidence="25">The sequence shown here is derived from an EMBL/GenBank/DDBJ whole genome shotgun (WGS) entry which is preliminary data.</text>
</comment>
<feature type="binding site" evidence="20">
    <location>
        <position position="46"/>
    </location>
    <ligand>
        <name>ATP</name>
        <dbReference type="ChEBI" id="CHEBI:30616"/>
    </ligand>
</feature>
<dbReference type="CDD" id="cd08782">
    <property type="entry name" value="Death_DAPK1"/>
    <property type="match status" value="1"/>
</dbReference>
<dbReference type="InterPro" id="IPR020859">
    <property type="entry name" value="ROC"/>
</dbReference>
<sequence>MTVFNQENVEDYYEIGDDLGSGQFALVKKCREKSSGLEYAAKFIKKRRTKASRRGVTKEDIEREVSILKDIQHPNVITLHNVFENKAEVILILELVAGGELFDFLAEKESLTEEEATEFLKQILDGVFYLHSKRIAHFDLKPENIMLLNRKVPHPRIKLIDFGLAHKIDFGNDFKNIFGTPEFVAPEVVNYEPLGLEADMWSVGVITYILLSGASPFLGDNKQETLANVSAVNYEFDEEFFSNTSALAKDFITRLLIKDPKKRMTIQDSLQHPWIKPKDTQQALSRKESAVNMEKFKKFAARKKWKQSVRLISLCNRLSRSFLSRSNMSVARSDDTLDEEDSFVMKAIIHAINDDNVPGLQHLLGSLTSYDVNQPNKHGTPPLLIAAGCGNVHIIDVLMRKGAEIQAHDKCGANAVYYAARHGHVGTLKFLHEKECPLDTQDKSGETALHVAARYGNVDVVQYLCSIKASPDLTDREEETPLHCAAWHGYSSVARVLCEAGCSVNVRNREGESPLLTASARGFCDIVGCLLEHGANMDSTDKVEVVKCLLGHHCYVDHQDRHDNTPLHIACKDGNLPIVSLLLEAGASLDIANKYGRTPLHLAASNGGLEVVRHLCAAGANTDVVANDGKTAEDLAGLEQHEHIAALLARLKKDTHKGSYMQQLRPTQTPQPRIKLKLFGHPGSGKSTLLESLKCGILRSFFRRRRPRISSTNSSRFPPSSPPPNKPAVSVSISNLYPGCENVSVRSRSMIFEPSLTKGVLEVFSPVHSALSPADDQTTKAIDIQNANLNGVGDFSVWEFSGNPVYYCSYDYFAANDSTAVHLVLFSLEEPYETQVNQVTFWLNLLKSLTLPEESIAFSGKIKNPLQVVLVATHADIVNLPRTFGGEFGYDKERCLLKEVRTRFGHDLQISEKLYVMDAGASNSRDIKLLRNHLQELRNSIISTVQPMTLLCERIVSTLPSWRKLNGPNQLMSWQQFVLDVQEQINPLVSEEDLREVASQLHSMGEINNMQSETVQDVVLLDPRWLCSGVLGRILSVETPKAIHHYRGRYRLEEVQGLVGESDVDELLQILDAMDICARDLSNPTMVDIPALIKTNGLQRSWTEEEEEEALVYGGVRVVPAEHLTPFPCGLFHKLQVNLCRWSHQQKPEGDDIRLWNNGAKIAHGGAEVMVLLVNHGQGVEVQVRGPDSDRIKCYALLDLICSIIDNLLAATLPSLLTAKYYLSPQQLREHHGPVMIYQPKDFYRAQAQRETSLANTMGGYKESFSSILSFGCAEVYRQGSLGTDVHMSEVCLLARRKLSRLLDPPDALGKDWCLLAMNLGLSDLVAKYSTPNGTPNRTPNGTPPANQTSQPSPTAVLLQEWSGRPESTVGVLMARLRELGRRDAADFLLKSAPVFRVNLEAPAPDSYGPTCNGGTSYNSISSVISRFCGQITSLPTAYFVAMNLVVLSFTLFLGVVLAAPSFDSQLNDHWEQWKNWHSKKYHEKEEGWRRMVWEKNLKKIEMHNLEHSMGKHSYRLGMNHFGDMTHDEFRQVMNGYKQKPERKFKGSVFLEPNFLEAPRQVDWREKGYVTPVKDQGQCGSCWAFSTTGAMEGQQFRKTGSLVSLSEQNLVECSRPEGNEGCNGGLMDQAFQYIEDNHGLDSEDSYPYLGTDDQPCHYDPKFNSANDTGFVDIPSGKEKALMRAVASVGPVSVAIDAGHESFQFYQSGIYYEKDCSSEELDHGVLAVGYGFQGQDVDGKKYWIVKNSWSEKWGDKGYIYMAKDRKNHCGIATAASYPLV</sequence>
<dbReference type="GO" id="GO:0008234">
    <property type="term" value="F:cysteine-type peptidase activity"/>
    <property type="evidence" value="ECO:0007669"/>
    <property type="project" value="UniProtKB-KW"/>
</dbReference>
<dbReference type="InterPro" id="IPR000668">
    <property type="entry name" value="Peptidase_C1A_C"/>
</dbReference>
<dbReference type="InterPro" id="IPR011009">
    <property type="entry name" value="Kinase-like_dom_sf"/>
</dbReference>
<dbReference type="GO" id="GO:0043065">
    <property type="term" value="P:positive regulation of apoptotic process"/>
    <property type="evidence" value="ECO:0007669"/>
    <property type="project" value="TreeGrafter"/>
</dbReference>
<dbReference type="InterPro" id="IPR013201">
    <property type="entry name" value="Prot_inhib_I29"/>
</dbReference>
<reference evidence="25" key="1">
    <citation type="journal article" date="2023" name="Science">
        <title>Genome structures resolve the early diversification of teleost fishes.</title>
        <authorList>
            <person name="Parey E."/>
            <person name="Louis A."/>
            <person name="Montfort J."/>
            <person name="Bouchez O."/>
            <person name="Roques C."/>
            <person name="Iampietro C."/>
            <person name="Lluch J."/>
            <person name="Castinel A."/>
            <person name="Donnadieu C."/>
            <person name="Desvignes T."/>
            <person name="Floi Bucao C."/>
            <person name="Jouanno E."/>
            <person name="Wen M."/>
            <person name="Mejri S."/>
            <person name="Dirks R."/>
            <person name="Jansen H."/>
            <person name="Henkel C."/>
            <person name="Chen W.J."/>
            <person name="Zahm M."/>
            <person name="Cabau C."/>
            <person name="Klopp C."/>
            <person name="Thompson A.W."/>
            <person name="Robinson-Rechavi M."/>
            <person name="Braasch I."/>
            <person name="Lecointre G."/>
            <person name="Bobe J."/>
            <person name="Postlethwait J.H."/>
            <person name="Berthelot C."/>
            <person name="Roest Crollius H."/>
            <person name="Guiguen Y."/>
        </authorList>
    </citation>
    <scope>NUCLEOTIDE SEQUENCE</scope>
    <source>
        <strain evidence="25">Concon-B</strain>
    </source>
</reference>
<evidence type="ECO:0000256" key="5">
    <source>
        <dbReference type="ARBA" id="ARBA00022670"/>
    </source>
</evidence>
<feature type="repeat" description="ANK" evidence="19">
    <location>
        <begin position="477"/>
        <end position="509"/>
    </location>
</feature>
<dbReference type="InterPro" id="IPR000488">
    <property type="entry name" value="Death_dom"/>
</dbReference>
<feature type="region of interest" description="Disordered" evidence="21">
    <location>
        <begin position="709"/>
        <end position="728"/>
    </location>
</feature>
<dbReference type="OrthoDB" id="9306077at2759"/>
<feature type="repeat" description="ANK" evidence="19">
    <location>
        <begin position="378"/>
        <end position="410"/>
    </location>
</feature>
<dbReference type="InterPro" id="IPR000719">
    <property type="entry name" value="Prot_kinase_dom"/>
</dbReference>
<dbReference type="Gene3D" id="1.25.40.20">
    <property type="entry name" value="Ankyrin repeat-containing domain"/>
    <property type="match status" value="4"/>
</dbReference>
<dbReference type="GO" id="GO:0035556">
    <property type="term" value="P:intracellular signal transduction"/>
    <property type="evidence" value="ECO:0007669"/>
    <property type="project" value="TreeGrafter"/>
</dbReference>
<dbReference type="PRINTS" id="PR00705">
    <property type="entry name" value="PAPAIN"/>
</dbReference>
<dbReference type="FunFam" id="1.10.510.10:FF:000250">
    <property type="entry name" value="Death-associated protein kinase 3"/>
    <property type="match status" value="1"/>
</dbReference>
<dbReference type="FunFam" id="3.30.200.20:FF:000110">
    <property type="entry name" value="Death-associated kinase 3, isoform CRA_a"/>
    <property type="match status" value="1"/>
</dbReference>
<dbReference type="CDD" id="cd14194">
    <property type="entry name" value="STKc_DAPK1"/>
    <property type="match status" value="1"/>
</dbReference>
<evidence type="ECO:0000259" key="22">
    <source>
        <dbReference type="PROSITE" id="PS50011"/>
    </source>
</evidence>
<feature type="repeat" description="ANK" evidence="19">
    <location>
        <begin position="595"/>
        <end position="627"/>
    </location>
</feature>
<dbReference type="SUPFAM" id="SSF52540">
    <property type="entry name" value="P-loop containing nucleoside triphosphate hydrolases"/>
    <property type="match status" value="1"/>
</dbReference>
<dbReference type="Gene3D" id="3.40.50.300">
    <property type="entry name" value="P-loop containing nucleotide triphosphate hydrolases"/>
    <property type="match status" value="1"/>
</dbReference>
<dbReference type="GO" id="GO:0005737">
    <property type="term" value="C:cytoplasm"/>
    <property type="evidence" value="ECO:0007669"/>
    <property type="project" value="TreeGrafter"/>
</dbReference>
<evidence type="ECO:0000256" key="3">
    <source>
        <dbReference type="ARBA" id="ARBA00022527"/>
    </source>
</evidence>
<evidence type="ECO:0000256" key="9">
    <source>
        <dbReference type="ARBA" id="ARBA00022741"/>
    </source>
</evidence>
<dbReference type="InterPro" id="IPR002110">
    <property type="entry name" value="Ankyrin_rpt"/>
</dbReference>
<evidence type="ECO:0000256" key="16">
    <source>
        <dbReference type="ARBA" id="ARBA00047899"/>
    </source>
</evidence>
<dbReference type="InterPro" id="IPR036770">
    <property type="entry name" value="Ankyrin_rpt-contain_sf"/>
</dbReference>
<protein>
    <recommendedName>
        <fullName evidence="2">non-specific serine/threonine protein kinase</fullName>
        <ecNumber evidence="2">2.7.11.1</ecNumber>
    </recommendedName>
</protein>
<evidence type="ECO:0000256" key="14">
    <source>
        <dbReference type="ARBA" id="ARBA00023145"/>
    </source>
</evidence>
<dbReference type="FunFam" id="3.90.70.10:FF:000332">
    <property type="entry name" value="Cathepsin L1"/>
    <property type="match status" value="1"/>
</dbReference>
<dbReference type="CDD" id="cd02248">
    <property type="entry name" value="Peptidase_C1A"/>
    <property type="match status" value="1"/>
</dbReference>
<dbReference type="SMART" id="SM00848">
    <property type="entry name" value="Inhibitor_I29"/>
    <property type="match status" value="1"/>
</dbReference>
<dbReference type="GO" id="GO:0005524">
    <property type="term" value="F:ATP binding"/>
    <property type="evidence" value="ECO:0007669"/>
    <property type="project" value="UniProtKB-UniRule"/>
</dbReference>
<dbReference type="InterPro" id="IPR008271">
    <property type="entry name" value="Ser/Thr_kinase_AS"/>
</dbReference>
<feature type="repeat" description="ANK" evidence="19">
    <location>
        <begin position="444"/>
        <end position="476"/>
    </location>
</feature>
<feature type="domain" description="Roc" evidence="24">
    <location>
        <begin position="667"/>
        <end position="941"/>
    </location>
</feature>
<dbReference type="PROSITE" id="PS00640">
    <property type="entry name" value="THIOL_PROTEASE_ASN"/>
    <property type="match status" value="1"/>
</dbReference>
<keyword evidence="7" id="KW-0053">Apoptosis</keyword>
<keyword evidence="14" id="KW-0865">Zymogen</keyword>
<keyword evidence="4" id="KW-0597">Phosphoprotein</keyword>
<dbReference type="SMART" id="SM00248">
    <property type="entry name" value="ANK"/>
    <property type="match status" value="8"/>
</dbReference>
<evidence type="ECO:0000256" key="19">
    <source>
        <dbReference type="PROSITE-ProRule" id="PRU00023"/>
    </source>
</evidence>
<keyword evidence="13 20" id="KW-0067">ATP-binding</keyword>
<accession>A0A9Q1D8V7</accession>
<keyword evidence="3" id="KW-0723">Serine/threonine-protein kinase</keyword>
<organism evidence="25 26">
    <name type="scientific">Conger conger</name>
    <name type="common">Conger eel</name>
    <name type="synonym">Muraena conger</name>
    <dbReference type="NCBI Taxonomy" id="82655"/>
    <lineage>
        <taxon>Eukaryota</taxon>
        <taxon>Metazoa</taxon>
        <taxon>Chordata</taxon>
        <taxon>Craniata</taxon>
        <taxon>Vertebrata</taxon>
        <taxon>Euteleostomi</taxon>
        <taxon>Actinopterygii</taxon>
        <taxon>Neopterygii</taxon>
        <taxon>Teleostei</taxon>
        <taxon>Anguilliformes</taxon>
        <taxon>Congridae</taxon>
        <taxon>Conger</taxon>
    </lineage>
</organism>
<feature type="domain" description="Protein kinase" evidence="22">
    <location>
        <begin position="13"/>
        <end position="275"/>
    </location>
</feature>
<evidence type="ECO:0000256" key="7">
    <source>
        <dbReference type="ARBA" id="ARBA00022703"/>
    </source>
</evidence>
<feature type="repeat" description="ANK" evidence="19">
    <location>
        <begin position="510"/>
        <end position="542"/>
    </location>
</feature>
<dbReference type="Gene3D" id="3.30.200.20">
    <property type="entry name" value="Phosphorylase Kinase, domain 1"/>
    <property type="match status" value="1"/>
</dbReference>
<evidence type="ECO:0000256" key="21">
    <source>
        <dbReference type="SAM" id="MobiDB-lite"/>
    </source>
</evidence>
<dbReference type="InterPro" id="IPR025660">
    <property type="entry name" value="Pept_his_AS"/>
</dbReference>
<dbReference type="Gene3D" id="3.90.70.10">
    <property type="entry name" value="Cysteine proteinases"/>
    <property type="match status" value="1"/>
</dbReference>
<dbReference type="PROSITE" id="PS50297">
    <property type="entry name" value="ANK_REP_REGION"/>
    <property type="match status" value="6"/>
</dbReference>
<dbReference type="InterPro" id="IPR038765">
    <property type="entry name" value="Papain-like_cys_pep_sf"/>
</dbReference>
<dbReference type="Proteomes" id="UP001152803">
    <property type="component" value="Unassembled WGS sequence"/>
</dbReference>
<dbReference type="InterPro" id="IPR011029">
    <property type="entry name" value="DEATH-like_dom_sf"/>
</dbReference>
<dbReference type="EC" id="2.7.11.1" evidence="2"/>
<dbReference type="SUPFAM" id="SSF54001">
    <property type="entry name" value="Cysteine proteinases"/>
    <property type="match status" value="1"/>
</dbReference>
<evidence type="ECO:0000313" key="25">
    <source>
        <dbReference type="EMBL" id="KAJ8263022.1"/>
    </source>
</evidence>
<keyword evidence="26" id="KW-1185">Reference proteome</keyword>
<evidence type="ECO:0000259" key="24">
    <source>
        <dbReference type="PROSITE" id="PS51424"/>
    </source>
</evidence>
<dbReference type="FunFam" id="1.25.40.20:FF:000832">
    <property type="entry name" value="Death-associated protein kinase 1"/>
    <property type="match status" value="1"/>
</dbReference>
<keyword evidence="11" id="KW-0378">Hydrolase</keyword>
<keyword evidence="9 20" id="KW-0547">Nucleotide-binding</keyword>
<dbReference type="GO" id="GO:0005525">
    <property type="term" value="F:GTP binding"/>
    <property type="evidence" value="ECO:0007669"/>
    <property type="project" value="UniProtKB-KW"/>
</dbReference>
<dbReference type="Pfam" id="PF12796">
    <property type="entry name" value="Ank_2"/>
    <property type="match status" value="2"/>
</dbReference>
<evidence type="ECO:0000256" key="1">
    <source>
        <dbReference type="ARBA" id="ARBA00001946"/>
    </source>
</evidence>
<dbReference type="PANTHER" id="PTHR24342">
    <property type="entry name" value="SERINE/THREONINE-PROTEIN KINASE 17"/>
    <property type="match status" value="1"/>
</dbReference>
<dbReference type="SMART" id="SM00220">
    <property type="entry name" value="S_TKc"/>
    <property type="match status" value="1"/>
</dbReference>
<dbReference type="Pfam" id="PF00069">
    <property type="entry name" value="Pkinase"/>
    <property type="match status" value="1"/>
</dbReference>
<keyword evidence="8" id="KW-0677">Repeat</keyword>
<dbReference type="PROSITE" id="PS00639">
    <property type="entry name" value="THIOL_PROTEASE_HIS"/>
    <property type="match status" value="1"/>
</dbReference>
<keyword evidence="10" id="KW-0418">Kinase</keyword>
<feature type="repeat" description="ANK" evidence="19">
    <location>
        <begin position="562"/>
        <end position="594"/>
    </location>
</feature>
<evidence type="ECO:0000256" key="15">
    <source>
        <dbReference type="ARBA" id="ARBA00023157"/>
    </source>
</evidence>
<evidence type="ECO:0000256" key="10">
    <source>
        <dbReference type="ARBA" id="ARBA00022777"/>
    </source>
</evidence>
<dbReference type="GO" id="GO:0006508">
    <property type="term" value="P:proteolysis"/>
    <property type="evidence" value="ECO:0007669"/>
    <property type="project" value="UniProtKB-KW"/>
</dbReference>
<dbReference type="PROSITE" id="PS50017">
    <property type="entry name" value="DEATH_DOMAIN"/>
    <property type="match status" value="1"/>
</dbReference>
<comment type="catalytic activity">
    <reaction evidence="16">
        <text>L-threonyl-[protein] + ATP = O-phospho-L-threonyl-[protein] + ADP + H(+)</text>
        <dbReference type="Rhea" id="RHEA:46608"/>
        <dbReference type="Rhea" id="RHEA-COMP:11060"/>
        <dbReference type="Rhea" id="RHEA-COMP:11605"/>
        <dbReference type="ChEBI" id="CHEBI:15378"/>
        <dbReference type="ChEBI" id="CHEBI:30013"/>
        <dbReference type="ChEBI" id="CHEBI:30616"/>
        <dbReference type="ChEBI" id="CHEBI:61977"/>
        <dbReference type="ChEBI" id="CHEBI:456216"/>
        <dbReference type="EC" id="2.7.11.1"/>
    </reaction>
</comment>
<evidence type="ECO:0000256" key="12">
    <source>
        <dbReference type="ARBA" id="ARBA00022807"/>
    </source>
</evidence>
<evidence type="ECO:0000256" key="8">
    <source>
        <dbReference type="ARBA" id="ARBA00022737"/>
    </source>
</evidence>
<feature type="compositionally biased region" description="Low complexity" evidence="21">
    <location>
        <begin position="709"/>
        <end position="718"/>
    </location>
</feature>
<name>A0A9Q1D8V7_CONCO</name>
<dbReference type="InterPro" id="IPR017441">
    <property type="entry name" value="Protein_kinase_ATP_BS"/>
</dbReference>
<dbReference type="InterPro" id="IPR027417">
    <property type="entry name" value="P-loop_NTPase"/>
</dbReference>
<dbReference type="InterPro" id="IPR020676">
    <property type="entry name" value="DAPK1_cat"/>
</dbReference>
<dbReference type="GO" id="GO:0045087">
    <property type="term" value="P:innate immune response"/>
    <property type="evidence" value="ECO:0007669"/>
    <property type="project" value="UniProtKB-ARBA"/>
</dbReference>
<dbReference type="PROSITE" id="PS00108">
    <property type="entry name" value="PROTEIN_KINASE_ST"/>
    <property type="match status" value="1"/>
</dbReference>
<keyword evidence="5" id="KW-0645">Protease</keyword>
<evidence type="ECO:0000259" key="23">
    <source>
        <dbReference type="PROSITE" id="PS50017"/>
    </source>
</evidence>
<comment type="catalytic activity">
    <reaction evidence="17">
        <text>L-seryl-[protein] + ATP = O-phospho-L-seryl-[protein] + ADP + H(+)</text>
        <dbReference type="Rhea" id="RHEA:17989"/>
        <dbReference type="Rhea" id="RHEA-COMP:9863"/>
        <dbReference type="Rhea" id="RHEA-COMP:11604"/>
        <dbReference type="ChEBI" id="CHEBI:15378"/>
        <dbReference type="ChEBI" id="CHEBI:29999"/>
        <dbReference type="ChEBI" id="CHEBI:30616"/>
        <dbReference type="ChEBI" id="CHEBI:83421"/>
        <dbReference type="ChEBI" id="CHEBI:456216"/>
        <dbReference type="EC" id="2.7.11.1"/>
    </reaction>
</comment>
<evidence type="ECO:0000256" key="2">
    <source>
        <dbReference type="ARBA" id="ARBA00012513"/>
    </source>
</evidence>
<dbReference type="PROSITE" id="PS50088">
    <property type="entry name" value="ANK_REPEAT"/>
    <property type="match status" value="6"/>
</dbReference>
<dbReference type="Pfam" id="PF08246">
    <property type="entry name" value="Inhibitor_I29"/>
    <property type="match status" value="1"/>
</dbReference>
<keyword evidence="6" id="KW-0808">Transferase</keyword>
<evidence type="ECO:0000256" key="11">
    <source>
        <dbReference type="ARBA" id="ARBA00022801"/>
    </source>
</evidence>
<comment type="similarity">
    <text evidence="18">Belongs to the protein kinase superfamily. CAMK Ser/Thr protein kinase family. DAP kinase subfamily.</text>
</comment>
<evidence type="ECO:0000256" key="18">
    <source>
        <dbReference type="ARBA" id="ARBA00060827"/>
    </source>
</evidence>
<dbReference type="SMART" id="SM00005">
    <property type="entry name" value="DEATH"/>
    <property type="match status" value="1"/>
</dbReference>
<dbReference type="SMART" id="SM00645">
    <property type="entry name" value="Pept_C1"/>
    <property type="match status" value="1"/>
</dbReference>
<dbReference type="GO" id="GO:0006915">
    <property type="term" value="P:apoptotic process"/>
    <property type="evidence" value="ECO:0007669"/>
    <property type="project" value="UniProtKB-KW"/>
</dbReference>
<dbReference type="GO" id="GO:0005634">
    <property type="term" value="C:nucleus"/>
    <property type="evidence" value="ECO:0007669"/>
    <property type="project" value="TreeGrafter"/>
</dbReference>
<dbReference type="InterPro" id="IPR039417">
    <property type="entry name" value="Peptidase_C1A_papain-like"/>
</dbReference>
<keyword evidence="15" id="KW-1015">Disulfide bond</keyword>
<dbReference type="PROSITE" id="PS50011">
    <property type="entry name" value="PROTEIN_KINASE_DOM"/>
    <property type="match status" value="1"/>
</dbReference>
<comment type="cofactor">
    <cofactor evidence="1">
        <name>Mg(2+)</name>
        <dbReference type="ChEBI" id="CHEBI:18420"/>
    </cofactor>
</comment>
<dbReference type="SUPFAM" id="SSF47986">
    <property type="entry name" value="DEATH domain"/>
    <property type="match status" value="1"/>
</dbReference>
<gene>
    <name evidence="25" type="ORF">COCON_G00154790</name>
</gene>
<evidence type="ECO:0000256" key="13">
    <source>
        <dbReference type="ARBA" id="ARBA00022840"/>
    </source>
</evidence>
<dbReference type="PRINTS" id="PR01415">
    <property type="entry name" value="ANKYRIN"/>
</dbReference>
<keyword evidence="19" id="KW-0040">ANK repeat</keyword>
<evidence type="ECO:0000256" key="20">
    <source>
        <dbReference type="PROSITE-ProRule" id="PRU10141"/>
    </source>
</evidence>
<dbReference type="PROSITE" id="PS00139">
    <property type="entry name" value="THIOL_PROTEASE_CYS"/>
    <property type="match status" value="1"/>
</dbReference>
<dbReference type="Pfam" id="PF00112">
    <property type="entry name" value="Peptidase_C1"/>
    <property type="match status" value="1"/>
</dbReference>
<dbReference type="GO" id="GO:0071345">
    <property type="term" value="P:cellular response to cytokine stimulus"/>
    <property type="evidence" value="ECO:0007669"/>
    <property type="project" value="UniProtKB-ARBA"/>
</dbReference>
<dbReference type="InterPro" id="IPR025661">
    <property type="entry name" value="Pept_asp_AS"/>
</dbReference>
<dbReference type="Gene3D" id="1.20.5.460">
    <property type="entry name" value="Single helix bin"/>
    <property type="match status" value="1"/>
</dbReference>
<dbReference type="SUPFAM" id="SSF48403">
    <property type="entry name" value="Ankyrin repeat"/>
    <property type="match status" value="1"/>
</dbReference>
<dbReference type="EMBL" id="JAFJMO010000011">
    <property type="protein sequence ID" value="KAJ8263022.1"/>
    <property type="molecule type" value="Genomic_DNA"/>
</dbReference>
<keyword evidence="12" id="KW-0788">Thiol protease</keyword>
<feature type="domain" description="Death" evidence="23">
    <location>
        <begin position="1298"/>
        <end position="1393"/>
    </location>
</feature>
<dbReference type="Gene3D" id="1.10.533.10">
    <property type="entry name" value="Death Domain, Fas"/>
    <property type="match status" value="1"/>
</dbReference>
<evidence type="ECO:0000256" key="6">
    <source>
        <dbReference type="ARBA" id="ARBA00022679"/>
    </source>
</evidence>
<dbReference type="FunFam" id="1.20.5.460:FF:000003">
    <property type="entry name" value="Death-associated protein kinase 1"/>
    <property type="match status" value="1"/>
</dbReference>
<evidence type="ECO:0000256" key="4">
    <source>
        <dbReference type="ARBA" id="ARBA00022553"/>
    </source>
</evidence>
<evidence type="ECO:0000313" key="26">
    <source>
        <dbReference type="Proteomes" id="UP001152803"/>
    </source>
</evidence>
<dbReference type="PROSITE" id="PS51424">
    <property type="entry name" value="ROC"/>
    <property type="match status" value="1"/>
</dbReference>
<dbReference type="GO" id="GO:0004674">
    <property type="term" value="F:protein serine/threonine kinase activity"/>
    <property type="evidence" value="ECO:0007669"/>
    <property type="project" value="UniProtKB-KW"/>
</dbReference>
<dbReference type="SUPFAM" id="SSF56112">
    <property type="entry name" value="Protein kinase-like (PK-like)"/>
    <property type="match status" value="1"/>
</dbReference>